<comment type="catalytic activity">
    <reaction evidence="1">
        <text>2-phosphoglycolate + H2O = glycolate + phosphate</text>
        <dbReference type="Rhea" id="RHEA:14369"/>
        <dbReference type="ChEBI" id="CHEBI:15377"/>
        <dbReference type="ChEBI" id="CHEBI:29805"/>
        <dbReference type="ChEBI" id="CHEBI:43474"/>
        <dbReference type="ChEBI" id="CHEBI:58033"/>
        <dbReference type="EC" id="3.1.3.18"/>
    </reaction>
</comment>
<dbReference type="PANTHER" id="PTHR43434">
    <property type="entry name" value="PHOSPHOGLYCOLATE PHOSPHATASE"/>
    <property type="match status" value="1"/>
</dbReference>
<dbReference type="STRING" id="1539051.AL01_06340"/>
<proteinExistence type="inferred from homology"/>
<dbReference type="AlphaFoldDB" id="A0A1S8GPT4"/>
<dbReference type="InterPro" id="IPR023214">
    <property type="entry name" value="HAD_sf"/>
</dbReference>
<dbReference type="InterPro" id="IPR023198">
    <property type="entry name" value="PGP-like_dom2"/>
</dbReference>
<dbReference type="NCBIfam" id="TIGR01549">
    <property type="entry name" value="HAD-SF-IA-v1"/>
    <property type="match status" value="1"/>
</dbReference>
<dbReference type="NCBIfam" id="TIGR01662">
    <property type="entry name" value="HAD-SF-IIIA"/>
    <property type="match status" value="1"/>
</dbReference>
<dbReference type="RefSeq" id="WP_077396572.1">
    <property type="nucleotide sequence ID" value="NZ_JATM01000003.1"/>
</dbReference>
<gene>
    <name evidence="5" type="ORF">AL01_06340</name>
</gene>
<dbReference type="EC" id="3.1.3.18" evidence="4"/>
<dbReference type="InterPro" id="IPR006439">
    <property type="entry name" value="HAD-SF_hydro_IA"/>
</dbReference>
<evidence type="ECO:0000256" key="4">
    <source>
        <dbReference type="ARBA" id="ARBA00013078"/>
    </source>
</evidence>
<sequence>MLRYPILLLDYDGTLAETRPAILRSLEEAFEDIDRTPPPRSYLQERLGKGDALQGFYQSIVDEGASMEEAQRYVAAYRKRYTQADEEETYLYDGVHEVLQILQGRGYRLVAVSNKHGPTLRHSLARFQLEDFFEAAIGAEEGLPRKPEKEVFTQRLAHFLPGWKAEQFLMVGDTTADINFAQNLGMDVCWASYGHGVAEVCKALKPNYQLDSLWELPALLSDTES</sequence>
<dbReference type="InterPro" id="IPR006549">
    <property type="entry name" value="HAD-SF_hydro_IIIA"/>
</dbReference>
<protein>
    <recommendedName>
        <fullName evidence="4">phosphoglycolate phosphatase</fullName>
        <ecNumber evidence="4">3.1.3.18</ecNumber>
    </recommendedName>
</protein>
<keyword evidence="6" id="KW-1185">Reference proteome</keyword>
<evidence type="ECO:0000256" key="2">
    <source>
        <dbReference type="ARBA" id="ARBA00004818"/>
    </source>
</evidence>
<dbReference type="Proteomes" id="UP000200980">
    <property type="component" value="Unassembled WGS sequence"/>
</dbReference>
<organism evidence="5 6">
    <name type="scientific">Bombella intestini</name>
    <dbReference type="NCBI Taxonomy" id="1539051"/>
    <lineage>
        <taxon>Bacteria</taxon>
        <taxon>Pseudomonadati</taxon>
        <taxon>Pseudomonadota</taxon>
        <taxon>Alphaproteobacteria</taxon>
        <taxon>Acetobacterales</taxon>
        <taxon>Acetobacteraceae</taxon>
        <taxon>Bombella</taxon>
    </lineage>
</organism>
<dbReference type="PANTHER" id="PTHR43434:SF1">
    <property type="entry name" value="PHOSPHOGLYCOLATE PHOSPHATASE"/>
    <property type="match status" value="1"/>
</dbReference>
<evidence type="ECO:0000313" key="6">
    <source>
        <dbReference type="Proteomes" id="UP000200980"/>
    </source>
</evidence>
<evidence type="ECO:0000256" key="1">
    <source>
        <dbReference type="ARBA" id="ARBA00000830"/>
    </source>
</evidence>
<evidence type="ECO:0000313" key="5">
    <source>
        <dbReference type="EMBL" id="OOL18406.1"/>
    </source>
</evidence>
<dbReference type="Pfam" id="PF13419">
    <property type="entry name" value="HAD_2"/>
    <property type="match status" value="1"/>
</dbReference>
<comment type="similarity">
    <text evidence="3">Belongs to the HAD-like hydrolase superfamily. CbbY/CbbZ/Gph/YieH family.</text>
</comment>
<dbReference type="Gene3D" id="1.10.150.240">
    <property type="entry name" value="Putative phosphatase, domain 2"/>
    <property type="match status" value="1"/>
</dbReference>
<dbReference type="SFLD" id="SFLDS00003">
    <property type="entry name" value="Haloacid_Dehalogenase"/>
    <property type="match status" value="1"/>
</dbReference>
<dbReference type="InterPro" id="IPR050155">
    <property type="entry name" value="HAD-like_hydrolase_sf"/>
</dbReference>
<dbReference type="InterPro" id="IPR036412">
    <property type="entry name" value="HAD-like_sf"/>
</dbReference>
<dbReference type="SFLD" id="SFLDG01129">
    <property type="entry name" value="C1.5:_HAD__Beta-PGM__Phosphata"/>
    <property type="match status" value="1"/>
</dbReference>
<reference evidence="5 6" key="1">
    <citation type="journal article" date="2016" name="PLoS ONE">
        <title>Whole-Genome Sequence Analysis of Bombella intestini LMG 28161T, a Novel Acetic Acid Bacterium Isolated from the Crop of a Red-Tailed Bumble Bee, Bombus lapidarius.</title>
        <authorList>
            <person name="Li L."/>
            <person name="Illeghems K."/>
            <person name="Van Kerrebroeck S."/>
            <person name="Borremans W."/>
            <person name="Cleenwerck I."/>
            <person name="Smagghe G."/>
            <person name="De Vuyst L."/>
            <person name="Vandamme P."/>
        </authorList>
    </citation>
    <scope>NUCLEOTIDE SEQUENCE [LARGE SCALE GENOMIC DNA]</scope>
    <source>
        <strain evidence="5 6">R-52487</strain>
    </source>
</reference>
<dbReference type="SUPFAM" id="SSF56784">
    <property type="entry name" value="HAD-like"/>
    <property type="match status" value="1"/>
</dbReference>
<comment type="caution">
    <text evidence="5">The sequence shown here is derived from an EMBL/GenBank/DDBJ whole genome shotgun (WGS) entry which is preliminary data.</text>
</comment>
<accession>A0A1S8GPT4</accession>
<evidence type="ECO:0000256" key="3">
    <source>
        <dbReference type="ARBA" id="ARBA00006171"/>
    </source>
</evidence>
<dbReference type="GO" id="GO:0006281">
    <property type="term" value="P:DNA repair"/>
    <property type="evidence" value="ECO:0007669"/>
    <property type="project" value="TreeGrafter"/>
</dbReference>
<dbReference type="OrthoDB" id="9793014at2"/>
<comment type="pathway">
    <text evidence="2">Organic acid metabolism; glycolate biosynthesis; glycolate from 2-phosphoglycolate: step 1/1.</text>
</comment>
<dbReference type="EMBL" id="JATM01000003">
    <property type="protein sequence ID" value="OOL18406.1"/>
    <property type="molecule type" value="Genomic_DNA"/>
</dbReference>
<dbReference type="InterPro" id="IPR041492">
    <property type="entry name" value="HAD_2"/>
</dbReference>
<name>A0A1S8GPT4_9PROT</name>
<dbReference type="GO" id="GO:0008967">
    <property type="term" value="F:phosphoglycolate phosphatase activity"/>
    <property type="evidence" value="ECO:0007669"/>
    <property type="project" value="UniProtKB-EC"/>
</dbReference>
<dbReference type="Gene3D" id="3.40.50.1000">
    <property type="entry name" value="HAD superfamily/HAD-like"/>
    <property type="match status" value="1"/>
</dbReference>